<dbReference type="InterPro" id="IPR011992">
    <property type="entry name" value="EF-hand-dom_pair"/>
</dbReference>
<dbReference type="Proteomes" id="UP000504607">
    <property type="component" value="Unplaced"/>
</dbReference>
<feature type="domain" description="EF-hand" evidence="4">
    <location>
        <begin position="7"/>
        <end position="42"/>
    </location>
</feature>
<evidence type="ECO:0000256" key="2">
    <source>
        <dbReference type="SAM" id="MobiDB-lite"/>
    </source>
</evidence>
<dbReference type="OrthoDB" id="524326at2759"/>
<evidence type="ECO:0000256" key="1">
    <source>
        <dbReference type="ARBA" id="ARBA00022837"/>
    </source>
</evidence>
<dbReference type="SUPFAM" id="SSF47473">
    <property type="entry name" value="EF-hand"/>
    <property type="match status" value="2"/>
</dbReference>
<feature type="compositionally biased region" description="Low complexity" evidence="2">
    <location>
        <begin position="841"/>
        <end position="850"/>
    </location>
</feature>
<dbReference type="Pfam" id="PF12763">
    <property type="entry name" value="EH"/>
    <property type="match status" value="2"/>
</dbReference>
<keyword evidence="1" id="KW-0106">Calcium</keyword>
<dbReference type="PROSITE" id="PS00018">
    <property type="entry name" value="EF_HAND_1"/>
    <property type="match status" value="1"/>
</dbReference>
<evidence type="ECO:0000313" key="5">
    <source>
        <dbReference type="Proteomes" id="UP000504607"/>
    </source>
</evidence>
<dbReference type="Gene3D" id="1.10.238.10">
    <property type="entry name" value="EF-hand"/>
    <property type="match status" value="2"/>
</dbReference>
<feature type="region of interest" description="Disordered" evidence="2">
    <location>
        <begin position="312"/>
        <end position="371"/>
    </location>
</feature>
<name>A0A6I9QEL4_ELAGV</name>
<feature type="domain" description="EF-hand" evidence="4">
    <location>
        <begin position="43"/>
        <end position="76"/>
    </location>
</feature>
<protein>
    <submittedName>
        <fullName evidence="6">Epidermal growth factor receptor substrate 15-like 1 isoform X1</fullName>
    </submittedName>
</protein>
<evidence type="ECO:0000259" key="4">
    <source>
        <dbReference type="PROSITE" id="PS50222"/>
    </source>
</evidence>
<dbReference type="GO" id="GO:0006897">
    <property type="term" value="P:endocytosis"/>
    <property type="evidence" value="ECO:0007669"/>
    <property type="project" value="TreeGrafter"/>
</dbReference>
<dbReference type="InterPro" id="IPR000261">
    <property type="entry name" value="EH_dom"/>
</dbReference>
<feature type="compositionally biased region" description="Polar residues" evidence="2">
    <location>
        <begin position="190"/>
        <end position="211"/>
    </location>
</feature>
<feature type="domain" description="EF-hand" evidence="4">
    <location>
        <begin position="449"/>
        <end position="484"/>
    </location>
</feature>
<gene>
    <name evidence="6" type="primary">LOC105034047</name>
</gene>
<dbReference type="AlphaFoldDB" id="A0A6I9QEL4"/>
<feature type="domain" description="EH" evidence="3">
    <location>
        <begin position="416"/>
        <end position="498"/>
    </location>
</feature>
<dbReference type="PROSITE" id="PS50222">
    <property type="entry name" value="EF_HAND_2"/>
    <property type="match status" value="3"/>
</dbReference>
<feature type="region of interest" description="Disordered" evidence="2">
    <location>
        <begin position="787"/>
        <end position="880"/>
    </location>
</feature>
<feature type="region of interest" description="Disordered" evidence="2">
    <location>
        <begin position="190"/>
        <end position="214"/>
    </location>
</feature>
<evidence type="ECO:0000259" key="3">
    <source>
        <dbReference type="PROSITE" id="PS50031"/>
    </source>
</evidence>
<accession>A0A6I9QEL4</accession>
<feature type="compositionally biased region" description="Polar residues" evidence="2">
    <location>
        <begin position="259"/>
        <end position="269"/>
    </location>
</feature>
<dbReference type="GO" id="GO:0005886">
    <property type="term" value="C:plasma membrane"/>
    <property type="evidence" value="ECO:0007669"/>
    <property type="project" value="TreeGrafter"/>
</dbReference>
<feature type="compositionally biased region" description="Low complexity" evidence="2">
    <location>
        <begin position="360"/>
        <end position="371"/>
    </location>
</feature>
<feature type="region of interest" description="Disordered" evidence="2">
    <location>
        <begin position="992"/>
        <end position="1011"/>
    </location>
</feature>
<sequence>MAAARPSNLDIFDAYFRRADLDRDGRISGAEAVAFFQGSNLPKNILAQIWMHADQNRTGFLGRQEFYNALKLVTVAQSGRELTPDIIKSALYGPAAAKIPAPQINPVSTPAAQMNSIPTPMPQVNSMLPSSTQMGVVAPIGSQNLGFRAPQSTPNVGMNQQFSSNANFMRPPQATPAAPSLQMQGVNQGLSAGSSVTGPRMPSSNTPNLSSDWLGGRTGGTVVGGASQASVRAIGTSQNPDGFGLALSGMTPGMPPKPQTQSAPASSVQPKPLDPVIPSHRPAANNDSNVSVLSGNGFTSDSAFGGHAFSATSQARPDASTPTFSTSSSANSSSIMSSAVGSQNIIRPGQPGPLQHTMALSSSGSQLQQTQSIVRHDQLDKMQRSAALATVNVSAGSLSSDSNQSQLQWPRITQSDIQKYTAVFVEVDKDRDGKITGEQARNLFLSWRLPREVLKQVWDLSDQDNDSMLSLKEFCVALYLMERHREGCPLPAVLPNILRYDETLLHATSQPSSSYGGPAWQPNPGLPQQGFLGSRSVMPATGMRPPMQTSVPLQPDGAAQSVQQKSRVPGLDNHLVNQRSKYEQRKGNLNYQEVTDADKKAQQLDKQILDSKEKIEFYRTKMQELVLYKSRCDNRLNEITERASADRHEVESLAKKYEEKYKQVGDLASKLAVEDATFRDIQERKLELYNALVKMERGGSADGLLQVRADRIQSDLEKLEQALNERCKQHGLHVKPATSIELPFGWQPGTQEGAADWDEDWDKFEDEGFMVVKDLGVEVENLVSATNPKSPTVWSDKASTDEFSPVGSSSNPNSKNEKLFSTSEQITESGSAYEHSEEGSARSPGSPGRSTVESPFRSAQFDVHDISPRTKESYSDHGGAESSIFGGKFADESSWNFDDADSVWGSNAIHMKETDHERTTANSFFGSDDFGLNPIKVDSPSAGSVFGTEKKSLFFEDSVPNSPFFNSGSSSRFNEGRDDYSFNSFSKFDSFKTHDSEFYPPSGSITKFDSISSSRDFGHSRKFESFDDADPFGSTGPFKSS</sequence>
<dbReference type="CDD" id="cd00052">
    <property type="entry name" value="EH"/>
    <property type="match status" value="2"/>
</dbReference>
<dbReference type="PANTHER" id="PTHR11216">
    <property type="entry name" value="EH DOMAIN"/>
    <property type="match status" value="1"/>
</dbReference>
<feature type="compositionally biased region" description="Basic and acidic residues" evidence="2">
    <location>
        <begin position="862"/>
        <end position="879"/>
    </location>
</feature>
<dbReference type="PROSITE" id="PS50031">
    <property type="entry name" value="EH"/>
    <property type="match status" value="2"/>
</dbReference>
<proteinExistence type="predicted"/>
<keyword evidence="5" id="KW-1185">Reference proteome</keyword>
<dbReference type="InterPro" id="IPR002048">
    <property type="entry name" value="EF_hand_dom"/>
</dbReference>
<reference evidence="6" key="1">
    <citation type="submission" date="2025-08" db="UniProtKB">
        <authorList>
            <consortium name="RefSeq"/>
        </authorList>
    </citation>
    <scope>IDENTIFICATION</scope>
</reference>
<organism evidence="5 6">
    <name type="scientific">Elaeis guineensis var. tenera</name>
    <name type="common">Oil palm</name>
    <dbReference type="NCBI Taxonomy" id="51953"/>
    <lineage>
        <taxon>Eukaryota</taxon>
        <taxon>Viridiplantae</taxon>
        <taxon>Streptophyta</taxon>
        <taxon>Embryophyta</taxon>
        <taxon>Tracheophyta</taxon>
        <taxon>Spermatophyta</taxon>
        <taxon>Magnoliopsida</taxon>
        <taxon>Liliopsida</taxon>
        <taxon>Arecaceae</taxon>
        <taxon>Arecoideae</taxon>
        <taxon>Cocoseae</taxon>
        <taxon>Elaeidinae</taxon>
        <taxon>Elaeis</taxon>
    </lineage>
</organism>
<dbReference type="InterPro" id="IPR018247">
    <property type="entry name" value="EF_Hand_1_Ca_BS"/>
</dbReference>
<dbReference type="GO" id="GO:0005737">
    <property type="term" value="C:cytoplasm"/>
    <property type="evidence" value="ECO:0007669"/>
    <property type="project" value="TreeGrafter"/>
</dbReference>
<dbReference type="FunCoup" id="A0A6I9QEL4">
    <property type="interactions" value="1047"/>
</dbReference>
<dbReference type="SMART" id="SM00027">
    <property type="entry name" value="EH"/>
    <property type="match status" value="2"/>
</dbReference>
<dbReference type="SMART" id="SM00054">
    <property type="entry name" value="EFh"/>
    <property type="match status" value="4"/>
</dbReference>
<feature type="compositionally biased region" description="Low complexity" evidence="2">
    <location>
        <begin position="319"/>
        <end position="342"/>
    </location>
</feature>
<dbReference type="InParanoid" id="A0A6I9QEL4"/>
<dbReference type="RefSeq" id="XP_010907370.1">
    <property type="nucleotide sequence ID" value="XM_010909068.3"/>
</dbReference>
<dbReference type="KEGG" id="egu:105034047"/>
<feature type="compositionally biased region" description="Polar residues" evidence="2">
    <location>
        <begin position="806"/>
        <end position="830"/>
    </location>
</feature>
<dbReference type="PANTHER" id="PTHR11216:SF161">
    <property type="entry name" value="CALCIUM-BINDING EF HAND FAMILY PROTEIN"/>
    <property type="match status" value="1"/>
</dbReference>
<feature type="region of interest" description="Disordered" evidence="2">
    <location>
        <begin position="234"/>
        <end position="292"/>
    </location>
</feature>
<dbReference type="GeneID" id="105034047"/>
<evidence type="ECO:0000313" key="6">
    <source>
        <dbReference type="RefSeq" id="XP_010907370.1"/>
    </source>
</evidence>
<dbReference type="GO" id="GO:0005509">
    <property type="term" value="F:calcium ion binding"/>
    <property type="evidence" value="ECO:0007669"/>
    <property type="project" value="InterPro"/>
</dbReference>
<feature type="domain" description="EH" evidence="3">
    <location>
        <begin position="8"/>
        <end position="98"/>
    </location>
</feature>
<dbReference type="GO" id="GO:0016197">
    <property type="term" value="P:endosomal transport"/>
    <property type="evidence" value="ECO:0007669"/>
    <property type="project" value="TreeGrafter"/>
</dbReference>